<feature type="transmembrane region" description="Helical" evidence="1">
    <location>
        <begin position="12"/>
        <end position="29"/>
    </location>
</feature>
<accession>A0A0A9EAY0</accession>
<dbReference type="EMBL" id="GBRH01200694">
    <property type="protein sequence ID" value="JAD97201.1"/>
    <property type="molecule type" value="Transcribed_RNA"/>
</dbReference>
<name>A0A0A9EAY0_ARUDO</name>
<keyword evidence="1" id="KW-1133">Transmembrane helix</keyword>
<protein>
    <submittedName>
        <fullName evidence="2">TOR</fullName>
    </submittedName>
</protein>
<evidence type="ECO:0000313" key="2">
    <source>
        <dbReference type="EMBL" id="JAD97201.1"/>
    </source>
</evidence>
<evidence type="ECO:0000256" key="1">
    <source>
        <dbReference type="SAM" id="Phobius"/>
    </source>
</evidence>
<reference evidence="2" key="1">
    <citation type="submission" date="2014-09" db="EMBL/GenBank/DDBJ databases">
        <authorList>
            <person name="Magalhaes I.L.F."/>
            <person name="Oliveira U."/>
            <person name="Santos F.R."/>
            <person name="Vidigal T.H.D.A."/>
            <person name="Brescovit A.D."/>
            <person name="Santos A.J."/>
        </authorList>
    </citation>
    <scope>NUCLEOTIDE SEQUENCE</scope>
    <source>
        <tissue evidence="2">Shoot tissue taken approximately 20 cm above the soil surface</tissue>
    </source>
</reference>
<organism evidence="2">
    <name type="scientific">Arundo donax</name>
    <name type="common">Giant reed</name>
    <name type="synonym">Donax arundinaceus</name>
    <dbReference type="NCBI Taxonomy" id="35708"/>
    <lineage>
        <taxon>Eukaryota</taxon>
        <taxon>Viridiplantae</taxon>
        <taxon>Streptophyta</taxon>
        <taxon>Embryophyta</taxon>
        <taxon>Tracheophyta</taxon>
        <taxon>Spermatophyta</taxon>
        <taxon>Magnoliopsida</taxon>
        <taxon>Liliopsida</taxon>
        <taxon>Poales</taxon>
        <taxon>Poaceae</taxon>
        <taxon>PACMAD clade</taxon>
        <taxon>Arundinoideae</taxon>
        <taxon>Arundineae</taxon>
        <taxon>Arundo</taxon>
    </lineage>
</organism>
<proteinExistence type="predicted"/>
<sequence>MKDAVGQSFSVLLYPMLCSLSLCLVLSATY</sequence>
<dbReference type="AlphaFoldDB" id="A0A0A9EAY0"/>
<keyword evidence="1" id="KW-0812">Transmembrane</keyword>
<reference evidence="2" key="2">
    <citation type="journal article" date="2015" name="Data Brief">
        <title>Shoot transcriptome of the giant reed, Arundo donax.</title>
        <authorList>
            <person name="Barrero R.A."/>
            <person name="Guerrero F.D."/>
            <person name="Moolhuijzen P."/>
            <person name="Goolsby J.A."/>
            <person name="Tidwell J."/>
            <person name="Bellgard S.E."/>
            <person name="Bellgard M.I."/>
        </authorList>
    </citation>
    <scope>NUCLEOTIDE SEQUENCE</scope>
    <source>
        <tissue evidence="2">Shoot tissue taken approximately 20 cm above the soil surface</tissue>
    </source>
</reference>
<keyword evidence="1" id="KW-0472">Membrane</keyword>